<evidence type="ECO:0000313" key="3">
    <source>
        <dbReference type="EMBL" id="RMA40601.1"/>
    </source>
</evidence>
<feature type="domain" description="Transposase InsH N-terminal" evidence="1">
    <location>
        <begin position="17"/>
        <end position="112"/>
    </location>
</feature>
<reference evidence="3 4" key="1">
    <citation type="submission" date="2018-10" db="EMBL/GenBank/DDBJ databases">
        <authorList>
            <person name="Jung H.S."/>
            <person name="Jeon C.O."/>
        </authorList>
    </citation>
    <scope>NUCLEOTIDE SEQUENCE [LARGE SCALE GENOMIC DNA]</scope>
    <source>
        <strain evidence="3 4">MA-7-27</strain>
    </source>
</reference>
<dbReference type="AlphaFoldDB" id="A0A3L9XVG9"/>
<gene>
    <name evidence="3" type="ORF">D9R08_18860</name>
</gene>
<dbReference type="Pfam" id="PF05598">
    <property type="entry name" value="DUF772"/>
    <property type="match status" value="1"/>
</dbReference>
<accession>A0A3L9XVG9</accession>
<feature type="domain" description="Transposase DDE" evidence="2">
    <location>
        <begin position="323"/>
        <end position="449"/>
    </location>
</feature>
<evidence type="ECO:0000313" key="4">
    <source>
        <dbReference type="Proteomes" id="UP000281343"/>
    </source>
</evidence>
<protein>
    <submittedName>
        <fullName evidence="3">DDE transposase</fullName>
    </submittedName>
</protein>
<proteinExistence type="predicted"/>
<dbReference type="OrthoDB" id="9774608at2"/>
<dbReference type="EMBL" id="RCNT01000021">
    <property type="protein sequence ID" value="RMA40601.1"/>
    <property type="molecule type" value="Genomic_DNA"/>
</dbReference>
<sequence length="461" mass="52258">MMGPKQEAQAALFYEFSLEDHVPQDHLLRSIDRFVDLSSIRAHLADFYSHTGRPSIDPELLIRMLLVGYCFGIRSERRLCEEVHLNLAYRWFCRLDLNDRVPDHSTFSKNRHGRFRESELLRHLFETTVARCIEEGLVSGQRMAVDASLIEADANKQFSASKEEWDAGRIDVEAAPRAVKEYLDTLDEAAFGAATPVEPKYTSFSDPASQWTAARKGPAFFAYSDNYLIDTDHGVILDVEATRSIRQAEVGSTRTMLDRVRAKFELHPERLIADTAYGSGPMLGWLVDRKIAPHIPVIDKTGRTDGTWSRADFEWDAENNQYICPEGEALKQFRRNYSDPNRGPTGKGVAKYQALKHICQACPSKPKCCPKADCRKITREEHEDARDVARAIAKTSQYKLSVKLRKKVEMLFAHLKRILGLGRLRLRGPCGANDEFVLAATAQNLRKLAKLFPAPQHPRKA</sequence>
<keyword evidence="4" id="KW-1185">Reference proteome</keyword>
<dbReference type="PANTHER" id="PTHR33408">
    <property type="entry name" value="TRANSPOSASE"/>
    <property type="match status" value="1"/>
</dbReference>
<evidence type="ECO:0000259" key="2">
    <source>
        <dbReference type="Pfam" id="PF13751"/>
    </source>
</evidence>
<dbReference type="InterPro" id="IPR008490">
    <property type="entry name" value="Transposase_InsH_N"/>
</dbReference>
<dbReference type="Proteomes" id="UP000281343">
    <property type="component" value="Unassembled WGS sequence"/>
</dbReference>
<name>A0A3L9XVG9_9RHOB</name>
<dbReference type="InterPro" id="IPR025668">
    <property type="entry name" value="Tnp_DDE_dom"/>
</dbReference>
<comment type="caution">
    <text evidence="3">The sequence shown here is derived from an EMBL/GenBank/DDBJ whole genome shotgun (WGS) entry which is preliminary data.</text>
</comment>
<dbReference type="Pfam" id="PF13751">
    <property type="entry name" value="DDE_Tnp_1_6"/>
    <property type="match status" value="1"/>
</dbReference>
<dbReference type="PANTHER" id="PTHR33408:SF4">
    <property type="entry name" value="TRANSPOSASE DDE DOMAIN-CONTAINING PROTEIN"/>
    <property type="match status" value="1"/>
</dbReference>
<evidence type="ECO:0000259" key="1">
    <source>
        <dbReference type="Pfam" id="PF05598"/>
    </source>
</evidence>
<dbReference type="RefSeq" id="WP_121899657.1">
    <property type="nucleotide sequence ID" value="NZ_RCNT01000021.1"/>
</dbReference>
<organism evidence="3 4">
    <name type="scientific">Rhodophyticola porphyridii</name>
    <dbReference type="NCBI Taxonomy" id="1852017"/>
    <lineage>
        <taxon>Bacteria</taxon>
        <taxon>Pseudomonadati</taxon>
        <taxon>Pseudomonadota</taxon>
        <taxon>Alphaproteobacteria</taxon>
        <taxon>Rhodobacterales</taxon>
        <taxon>Roseobacteraceae</taxon>
        <taxon>Rhodophyticola</taxon>
    </lineage>
</organism>